<reference evidence="1" key="1">
    <citation type="journal article" date="2021" name="Front. Microbiol.">
        <title>Comprehensive Comparative Genomics and Phenotyping of Methylobacterium Species.</title>
        <authorList>
            <person name="Alessa O."/>
            <person name="Ogura Y."/>
            <person name="Fujitani Y."/>
            <person name="Takami H."/>
            <person name="Hayashi T."/>
            <person name="Sahin N."/>
            <person name="Tani A."/>
        </authorList>
    </citation>
    <scope>NUCLEOTIDE SEQUENCE</scope>
    <source>
        <strain evidence="1">LMG 23639</strain>
    </source>
</reference>
<keyword evidence="2" id="KW-1185">Reference proteome</keyword>
<comment type="caution">
    <text evidence="1">The sequence shown here is derived from an EMBL/GenBank/DDBJ whole genome shotgun (WGS) entry which is preliminary data.</text>
</comment>
<accession>A0ABQ4SQ95</accession>
<gene>
    <name evidence="1" type="ORF">AOPFMNJM_0560</name>
</gene>
<organism evidence="1 2">
    <name type="scientific">Methylobacterium jeotgali</name>
    <dbReference type="NCBI Taxonomy" id="381630"/>
    <lineage>
        <taxon>Bacteria</taxon>
        <taxon>Pseudomonadati</taxon>
        <taxon>Pseudomonadota</taxon>
        <taxon>Alphaproteobacteria</taxon>
        <taxon>Hyphomicrobiales</taxon>
        <taxon>Methylobacteriaceae</taxon>
        <taxon>Methylobacterium</taxon>
    </lineage>
</organism>
<name>A0ABQ4SQ95_9HYPH</name>
<dbReference type="EMBL" id="BPQR01000010">
    <property type="protein sequence ID" value="GJE05262.1"/>
    <property type="molecule type" value="Genomic_DNA"/>
</dbReference>
<proteinExistence type="predicted"/>
<sequence>MGMEILYPEHEPDHIQMLRRLLSEQGLSITSVNASPNGIRLGLGEAAHVEAVRDYALKRGWLITMERQKNISIEPSYTSVAHVPPGTRLYHVSDASRHESILKDGIEPREGGNTTVNRTYPRRLHLCHKLGSTLAFLNFQVRSQPSFNSGPDGRPVSIGAISASRKLSDLNVYVMSARANMNFYQDSHFEGGIWTEEGFGKDEIELMPRTEWEEIYKKLYPDPPSGLEAFEHLMTRACSFHTEA</sequence>
<dbReference type="Proteomes" id="UP001055102">
    <property type="component" value="Unassembled WGS sequence"/>
</dbReference>
<evidence type="ECO:0000313" key="2">
    <source>
        <dbReference type="Proteomes" id="UP001055102"/>
    </source>
</evidence>
<evidence type="ECO:0000313" key="1">
    <source>
        <dbReference type="EMBL" id="GJE05262.1"/>
    </source>
</evidence>
<protein>
    <submittedName>
        <fullName evidence="1">Uncharacterized protein</fullName>
    </submittedName>
</protein>
<reference evidence="1" key="2">
    <citation type="submission" date="2021-08" db="EMBL/GenBank/DDBJ databases">
        <authorList>
            <person name="Tani A."/>
            <person name="Ola A."/>
            <person name="Ogura Y."/>
            <person name="Katsura K."/>
            <person name="Hayashi T."/>
        </authorList>
    </citation>
    <scope>NUCLEOTIDE SEQUENCE</scope>
    <source>
        <strain evidence="1">LMG 23639</strain>
    </source>
</reference>